<sequence>MADKTTTLRQVLCQKKPFLPCTSTSYRNTSNGGWPWLQNHVVIWDEFNLNTLNESYGHVLDFAVAEPVLTCPQADQMLGGLVMHKADDMNHLTSWNGGMMGSTLQFAKACLGLCPGVVLRQQYSTPDKLLIPKLPGASARLIVDHVVSLDDFPEQPLVIGLGRLSSKWSGRELAYHLDNTTHELLWPVRQLANLCQFGQTRYGYIQTDQELVVCCFSQEAEGAEKWKAAIMPIPWTRNGVDVLTTDLALWWLCMLAMSARHHRAIVPEREMVKINAWDTVYIDAEHGWVRRHRYSGVDLPTNPPSQGNATAIDAHVNSDFDVDPTADDPLDSFFDSDAPDGDAPNGTAG</sequence>
<protein>
    <submittedName>
        <fullName evidence="2">Uncharacterized protein</fullName>
    </submittedName>
</protein>
<feature type="region of interest" description="Disordered" evidence="1">
    <location>
        <begin position="299"/>
        <end position="349"/>
    </location>
</feature>
<name>A0A0A1UN09_9HYPO</name>
<comment type="caution">
    <text evidence="2">The sequence shown here is derived from an EMBL/GenBank/DDBJ whole genome shotgun (WGS) entry which is preliminary data.</text>
</comment>
<evidence type="ECO:0000313" key="3">
    <source>
        <dbReference type="Proteomes" id="UP000030151"/>
    </source>
</evidence>
<evidence type="ECO:0000256" key="1">
    <source>
        <dbReference type="SAM" id="MobiDB-lite"/>
    </source>
</evidence>
<proteinExistence type="predicted"/>
<evidence type="ECO:0000313" key="2">
    <source>
        <dbReference type="EMBL" id="EXU95557.1"/>
    </source>
</evidence>
<feature type="compositionally biased region" description="Acidic residues" evidence="1">
    <location>
        <begin position="320"/>
        <end position="330"/>
    </location>
</feature>
<dbReference type="eggNOG" id="ENOG502RNQ4">
    <property type="taxonomic scope" value="Eukaryota"/>
</dbReference>
<dbReference type="AlphaFoldDB" id="A0A0A1UN09"/>
<dbReference type="OrthoDB" id="4367324at2759"/>
<dbReference type="Proteomes" id="UP000030151">
    <property type="component" value="Unassembled WGS sequence"/>
</dbReference>
<gene>
    <name evidence="2" type="ORF">X797_011353</name>
</gene>
<dbReference type="HOGENOM" id="CLU_048616_0_0_1"/>
<organism evidence="2 3">
    <name type="scientific">Metarhizium robertsii</name>
    <dbReference type="NCBI Taxonomy" id="568076"/>
    <lineage>
        <taxon>Eukaryota</taxon>
        <taxon>Fungi</taxon>
        <taxon>Dikarya</taxon>
        <taxon>Ascomycota</taxon>
        <taxon>Pezizomycotina</taxon>
        <taxon>Sordariomycetes</taxon>
        <taxon>Hypocreomycetidae</taxon>
        <taxon>Hypocreales</taxon>
        <taxon>Clavicipitaceae</taxon>
        <taxon>Metarhizium</taxon>
    </lineage>
</organism>
<reference evidence="2 3" key="1">
    <citation type="submission" date="2014-02" db="EMBL/GenBank/DDBJ databases">
        <title>The genome sequence of the entomopathogenic fungus Metarhizium robertsii ARSEF 2575.</title>
        <authorList>
            <person name="Giuliano Garisto Donzelli B."/>
            <person name="Roe B.A."/>
            <person name="Macmil S.L."/>
            <person name="Krasnoff S.B."/>
            <person name="Gibson D.M."/>
        </authorList>
    </citation>
    <scope>NUCLEOTIDE SEQUENCE [LARGE SCALE GENOMIC DNA]</scope>
    <source>
        <strain evidence="2 3">ARSEF 2575</strain>
    </source>
</reference>
<dbReference type="EMBL" id="JELW01000074">
    <property type="protein sequence ID" value="EXU95557.1"/>
    <property type="molecule type" value="Genomic_DNA"/>
</dbReference>
<accession>A0A0A1UN09</accession>